<evidence type="ECO:0000313" key="2">
    <source>
        <dbReference type="Proteomes" id="UP001501161"/>
    </source>
</evidence>
<accession>A0ABN2WRD3</accession>
<dbReference type="Proteomes" id="UP001501161">
    <property type="component" value="Unassembled WGS sequence"/>
</dbReference>
<keyword evidence="2" id="KW-1185">Reference proteome</keyword>
<comment type="caution">
    <text evidence="1">The sequence shown here is derived from an EMBL/GenBank/DDBJ whole genome shotgun (WGS) entry which is preliminary data.</text>
</comment>
<proteinExistence type="predicted"/>
<reference evidence="1 2" key="1">
    <citation type="journal article" date="2019" name="Int. J. Syst. Evol. Microbiol.">
        <title>The Global Catalogue of Microorganisms (GCM) 10K type strain sequencing project: providing services to taxonomists for standard genome sequencing and annotation.</title>
        <authorList>
            <consortium name="The Broad Institute Genomics Platform"/>
            <consortium name="The Broad Institute Genome Sequencing Center for Infectious Disease"/>
            <person name="Wu L."/>
            <person name="Ma J."/>
        </authorList>
    </citation>
    <scope>NUCLEOTIDE SEQUENCE [LARGE SCALE GENOMIC DNA]</scope>
    <source>
        <strain evidence="1 2">JCM 13813</strain>
    </source>
</reference>
<gene>
    <name evidence="1" type="ORF">GCM10009726_04540</name>
</gene>
<dbReference type="EMBL" id="BAAAMQ010000005">
    <property type="protein sequence ID" value="GAA2096554.1"/>
    <property type="molecule type" value="Genomic_DNA"/>
</dbReference>
<sequence length="62" mass="6892">MFARVDGGASERRSHRRIEPITALIMHEKRPLAAAMSAVAAVHLMNHSHRTAPPGQRPDMPR</sequence>
<name>A0ABN2WRD3_9ACTN</name>
<protein>
    <submittedName>
        <fullName evidence="1">Uncharacterized protein</fullName>
    </submittedName>
</protein>
<organism evidence="1 2">
    <name type="scientific">Nocardioides furvisabuli</name>
    <dbReference type="NCBI Taxonomy" id="375542"/>
    <lineage>
        <taxon>Bacteria</taxon>
        <taxon>Bacillati</taxon>
        <taxon>Actinomycetota</taxon>
        <taxon>Actinomycetes</taxon>
        <taxon>Propionibacteriales</taxon>
        <taxon>Nocardioidaceae</taxon>
        <taxon>Nocardioides</taxon>
    </lineage>
</organism>
<evidence type="ECO:0000313" key="1">
    <source>
        <dbReference type="EMBL" id="GAA2096554.1"/>
    </source>
</evidence>